<protein>
    <recommendedName>
        <fullName evidence="3">Bet v I/Major latex protein domain-containing protein</fullName>
    </recommendedName>
</protein>
<dbReference type="Gene3D" id="3.30.530.20">
    <property type="match status" value="2"/>
</dbReference>
<dbReference type="InterPro" id="IPR000916">
    <property type="entry name" value="Bet_v_I/MLP"/>
</dbReference>
<evidence type="ECO:0000256" key="2">
    <source>
        <dbReference type="SAM" id="MobiDB-lite"/>
    </source>
</evidence>
<dbReference type="AlphaFoldDB" id="A0A4Y7IK98"/>
<feature type="domain" description="Bet v I/Major latex protein" evidence="3">
    <location>
        <begin position="9"/>
        <end position="256"/>
    </location>
</feature>
<evidence type="ECO:0000313" key="5">
    <source>
        <dbReference type="Proteomes" id="UP000316621"/>
    </source>
</evidence>
<feature type="region of interest" description="Disordered" evidence="2">
    <location>
        <begin position="125"/>
        <end position="145"/>
    </location>
</feature>
<evidence type="ECO:0000313" key="4">
    <source>
        <dbReference type="EMBL" id="RZC48151.1"/>
    </source>
</evidence>
<keyword evidence="5" id="KW-1185">Reference proteome</keyword>
<dbReference type="SUPFAM" id="SSF55961">
    <property type="entry name" value="Bet v1-like"/>
    <property type="match status" value="2"/>
</dbReference>
<proteinExistence type="inferred from homology"/>
<sequence length="257" mass="28718">MAHHNSTSGLVGKLVTEMEVNCNAENYYQIFKQHEGVPKAIPHIFTSMKVLEGHGLTSGCIKEWHYLHEGKALKFKETTTYNDEERTICHSVIGGDLLNDYKNFSATLLVKVKPMGHGTTYLAPPAQPAPKQHFSQPAQPASKHHHFSLHRPHLNQPAQPDSKHHLSLHRPHLNLCKTISHCPLTGRVLGVQDSSPPAPTYVAPPVPTYVAPPMHGSTVMWIIDYEKINKDSPIPVPYLAFFHQIIVDLNSHFSASY</sequence>
<evidence type="ECO:0000259" key="3">
    <source>
        <dbReference type="SMART" id="SM01037"/>
    </source>
</evidence>
<dbReference type="PANTHER" id="PTHR31338:SF16">
    <property type="entry name" value="POLYKETIDE CYCLASE_DEHYDRASE AND LIPID TRANSPORT SUPERFAMILY PROTEIN"/>
    <property type="match status" value="1"/>
</dbReference>
<dbReference type="PANTHER" id="PTHR31338">
    <property type="entry name" value="POLYKETIDE CYCLASE/DEHYDRASE AND LIPID TRANSPORT SUPERFAMILY PROTEIN"/>
    <property type="match status" value="1"/>
</dbReference>
<accession>A0A4Y7IK98</accession>
<name>A0A4Y7IK98_PAPSO</name>
<dbReference type="Gramene" id="RZC48151">
    <property type="protein sequence ID" value="RZC48151"/>
    <property type="gene ID" value="C5167_041089"/>
</dbReference>
<dbReference type="Pfam" id="PF00407">
    <property type="entry name" value="Bet_v_1"/>
    <property type="match status" value="1"/>
</dbReference>
<dbReference type="Proteomes" id="UP000316621">
    <property type="component" value="Chromosome 1"/>
</dbReference>
<organism evidence="4 5">
    <name type="scientific">Papaver somniferum</name>
    <name type="common">Opium poppy</name>
    <dbReference type="NCBI Taxonomy" id="3469"/>
    <lineage>
        <taxon>Eukaryota</taxon>
        <taxon>Viridiplantae</taxon>
        <taxon>Streptophyta</taxon>
        <taxon>Embryophyta</taxon>
        <taxon>Tracheophyta</taxon>
        <taxon>Spermatophyta</taxon>
        <taxon>Magnoliopsida</taxon>
        <taxon>Ranunculales</taxon>
        <taxon>Papaveraceae</taxon>
        <taxon>Papaveroideae</taxon>
        <taxon>Papaver</taxon>
    </lineage>
</organism>
<dbReference type="EMBL" id="CM010715">
    <property type="protein sequence ID" value="RZC48151.1"/>
    <property type="molecule type" value="Genomic_DNA"/>
</dbReference>
<gene>
    <name evidence="4" type="ORF">C5167_041089</name>
</gene>
<comment type="similarity">
    <text evidence="1">Belongs to the MLP family.</text>
</comment>
<dbReference type="SMART" id="SM01037">
    <property type="entry name" value="Bet_v_1"/>
    <property type="match status" value="1"/>
</dbReference>
<reference evidence="4 5" key="1">
    <citation type="journal article" date="2018" name="Science">
        <title>The opium poppy genome and morphinan production.</title>
        <authorList>
            <person name="Guo L."/>
            <person name="Winzer T."/>
            <person name="Yang X."/>
            <person name="Li Y."/>
            <person name="Ning Z."/>
            <person name="He Z."/>
            <person name="Teodor R."/>
            <person name="Lu Y."/>
            <person name="Bowser T.A."/>
            <person name="Graham I.A."/>
            <person name="Ye K."/>
        </authorList>
    </citation>
    <scope>NUCLEOTIDE SEQUENCE [LARGE SCALE GENOMIC DNA]</scope>
    <source>
        <strain evidence="5">cv. HN1</strain>
        <tissue evidence="4">Leaves</tissue>
    </source>
</reference>
<dbReference type="InterPro" id="IPR023393">
    <property type="entry name" value="START-like_dom_sf"/>
</dbReference>
<evidence type="ECO:0000256" key="1">
    <source>
        <dbReference type="ARBA" id="ARBA00038242"/>
    </source>
</evidence>
<dbReference type="InterPro" id="IPR052006">
    <property type="entry name" value="MLP-like"/>
</dbReference>
<dbReference type="GO" id="GO:0006952">
    <property type="term" value="P:defense response"/>
    <property type="evidence" value="ECO:0007669"/>
    <property type="project" value="InterPro"/>
</dbReference>
<dbReference type="OrthoDB" id="1858121at2759"/>